<keyword evidence="3" id="KW-0732">Signal</keyword>
<keyword evidence="2" id="KW-0813">Transport</keyword>
<dbReference type="SMR" id="A0A1S3BAS3"/>
<evidence type="ECO:0000313" key="7">
    <source>
        <dbReference type="RefSeq" id="XP_008444264.1"/>
    </source>
</evidence>
<dbReference type="InterPro" id="IPR001188">
    <property type="entry name" value="Sperm_putr-bd"/>
</dbReference>
<dbReference type="Gene3D" id="3.40.190.10">
    <property type="entry name" value="Periplasmic binding protein-like II"/>
    <property type="match status" value="2"/>
</dbReference>
<sequence length="548" mass="60753">MAALLPSGTCLSLPLPSRRSNPSSSLPSPSFSSNYTTIFRCCSFITQTHSPMEEPSEQSKFPIIPHAPPLRLAASAVVFLSLSIGFGIGSRSSFAASSPLPPSLTSDNYNLEEENVVPSEDENVEKKKMDEEFEEWKSKKFALTVPLNVVALRDSIPPSWIKEFIQSQGKRLKFTVKFHGSLASIFSELSVPVGKSKVKPSSIMVADVVSVGDSWLNFLIKKALIEPIEDVEDQDWYNNLSTKWKVLLRRNSEGEIDPEGKMWSAPYRWGCMVIAYNKVKFRKNNLAPMEDWSDLWRPELQGRISMVDSPREVIGAVLKYMGASYNTENISSQIPGGRDAIQQNLTSLAKQVRLFDSTHYLKAFAVGDVWVAVGWSSDVLPVVKRMSNIAVVVPKSGSSLWADLWAIPATSRIETEPIGGRVRGPSPLIHQWIEFCLQTARALPFKQEVVPGASPAAIEGPVVVPKELFEGKPKLDTNLISGVPPSDILEKCEFLHPLSDSTLADYRWLAANMQKPKHRLMDRVHQAASSLVRFVSQISLKNSTKISS</sequence>
<evidence type="ECO:0000256" key="4">
    <source>
        <dbReference type="ARBA" id="ARBA00022764"/>
    </source>
</evidence>
<gene>
    <name evidence="7" type="primary">LOC103487640</name>
    <name evidence="5" type="synonym">103487640</name>
</gene>
<accession>A0A1S3BAS3</accession>
<dbReference type="GeneID" id="103487640"/>
<comment type="subcellular location">
    <subcellularLocation>
        <location evidence="1">Periplasm</location>
    </subcellularLocation>
</comment>
<dbReference type="GO" id="GO:0019808">
    <property type="term" value="F:polyamine binding"/>
    <property type="evidence" value="ECO:0007669"/>
    <property type="project" value="InterPro"/>
</dbReference>
<dbReference type="eggNOG" id="ENOG502QUR6">
    <property type="taxonomic scope" value="Eukaryota"/>
</dbReference>
<dbReference type="CDD" id="cd13661">
    <property type="entry name" value="PBP2_PotD_PotF_like_1"/>
    <property type="match status" value="1"/>
</dbReference>
<organism evidence="6 7">
    <name type="scientific">Cucumis melo</name>
    <name type="common">Muskmelon</name>
    <dbReference type="NCBI Taxonomy" id="3656"/>
    <lineage>
        <taxon>Eukaryota</taxon>
        <taxon>Viridiplantae</taxon>
        <taxon>Streptophyta</taxon>
        <taxon>Embryophyta</taxon>
        <taxon>Tracheophyta</taxon>
        <taxon>Spermatophyta</taxon>
        <taxon>Magnoliopsida</taxon>
        <taxon>eudicotyledons</taxon>
        <taxon>Gunneridae</taxon>
        <taxon>Pentapetalae</taxon>
        <taxon>rosids</taxon>
        <taxon>fabids</taxon>
        <taxon>Cucurbitales</taxon>
        <taxon>Cucurbitaceae</taxon>
        <taxon>Benincaseae</taxon>
        <taxon>Cucumis</taxon>
    </lineage>
</organism>
<dbReference type="Gramene" id="MELO3C010544.2.1">
    <property type="protein sequence ID" value="MELO3C010544.2.1"/>
    <property type="gene ID" value="MELO3C010544.2"/>
</dbReference>
<evidence type="ECO:0000256" key="3">
    <source>
        <dbReference type="ARBA" id="ARBA00022729"/>
    </source>
</evidence>
<evidence type="ECO:0000256" key="1">
    <source>
        <dbReference type="ARBA" id="ARBA00004418"/>
    </source>
</evidence>
<evidence type="ECO:0000313" key="5">
    <source>
        <dbReference type="EnsemblPlants" id="MELO3C010544.2.1"/>
    </source>
</evidence>
<keyword evidence="6" id="KW-1185">Reference proteome</keyword>
<dbReference type="PANTHER" id="PTHR30222:SF17">
    <property type="entry name" value="SPERMIDINE_PUTRESCINE-BINDING PERIPLASMIC PROTEIN"/>
    <property type="match status" value="1"/>
</dbReference>
<dbReference type="Proteomes" id="UP001652600">
    <property type="component" value="Chromosome 7"/>
</dbReference>
<evidence type="ECO:0000313" key="6">
    <source>
        <dbReference type="Proteomes" id="UP001652600"/>
    </source>
</evidence>
<evidence type="ECO:0000256" key="2">
    <source>
        <dbReference type="ARBA" id="ARBA00022448"/>
    </source>
</evidence>
<dbReference type="GO" id="GO:0009657">
    <property type="term" value="P:plastid organization"/>
    <property type="evidence" value="ECO:0007669"/>
    <property type="project" value="EnsemblPlants"/>
</dbReference>
<protein>
    <submittedName>
        <fullName evidence="7">Spermidine-binding periplasmic protein SpuE</fullName>
    </submittedName>
</protein>
<dbReference type="OrthoDB" id="10266693at2759"/>
<dbReference type="KEGG" id="cmo:103487640"/>
<dbReference type="GO" id="GO:0015846">
    <property type="term" value="P:polyamine transport"/>
    <property type="evidence" value="ECO:0007669"/>
    <property type="project" value="InterPro"/>
</dbReference>
<dbReference type="AlphaFoldDB" id="A0A1S3BAS3"/>
<dbReference type="SUPFAM" id="SSF53850">
    <property type="entry name" value="Periplasmic binding protein-like II"/>
    <property type="match status" value="1"/>
</dbReference>
<proteinExistence type="predicted"/>
<dbReference type="RefSeq" id="XP_008444264.1">
    <property type="nucleotide sequence ID" value="XM_008446042.1"/>
</dbReference>
<dbReference type="EnsemblPlants" id="MELO3C010544.2.1">
    <property type="protein sequence ID" value="MELO3C010544.2.1"/>
    <property type="gene ID" value="MELO3C010544.2"/>
</dbReference>
<reference evidence="5" key="1">
    <citation type="submission" date="2023-03" db="UniProtKB">
        <authorList>
            <consortium name="EnsemblPlants"/>
        </authorList>
    </citation>
    <scope>IDENTIFICATION</scope>
</reference>
<reference evidence="7" key="2">
    <citation type="submission" date="2025-04" db="UniProtKB">
        <authorList>
            <consortium name="RefSeq"/>
        </authorList>
    </citation>
    <scope>IDENTIFICATION</scope>
</reference>
<dbReference type="GO" id="GO:0009507">
    <property type="term" value="C:chloroplast"/>
    <property type="evidence" value="ECO:0007669"/>
    <property type="project" value="EnsemblPlants"/>
</dbReference>
<dbReference type="Pfam" id="PF13343">
    <property type="entry name" value="SBP_bac_6"/>
    <property type="match status" value="1"/>
</dbReference>
<keyword evidence="4" id="KW-0574">Periplasm</keyword>
<dbReference type="PANTHER" id="PTHR30222">
    <property type="entry name" value="SPERMIDINE/PUTRESCINE-BINDING PERIPLASMIC PROTEIN"/>
    <property type="match status" value="1"/>
</dbReference>
<dbReference type="PRINTS" id="PR00909">
    <property type="entry name" value="SPERMDNBNDNG"/>
</dbReference>
<name>A0A1S3BAS3_CUCME</name>
<dbReference type="InParanoid" id="A0A1S3BAS3"/>